<name>A0A1F6D8C3_9BACT</name>
<dbReference type="NCBIfam" id="TIGR00034">
    <property type="entry name" value="aroFGH"/>
    <property type="match status" value="1"/>
</dbReference>
<comment type="catalytic activity">
    <reaction evidence="7 8">
        <text>D-erythrose 4-phosphate + phosphoenolpyruvate + H2O = 7-phospho-2-dehydro-3-deoxy-D-arabino-heptonate + phosphate</text>
        <dbReference type="Rhea" id="RHEA:14717"/>
        <dbReference type="ChEBI" id="CHEBI:15377"/>
        <dbReference type="ChEBI" id="CHEBI:16897"/>
        <dbReference type="ChEBI" id="CHEBI:43474"/>
        <dbReference type="ChEBI" id="CHEBI:58394"/>
        <dbReference type="ChEBI" id="CHEBI:58702"/>
        <dbReference type="EC" id="2.5.1.54"/>
    </reaction>
</comment>
<keyword evidence="6 8" id="KW-0057">Aromatic amino acid biosynthesis</keyword>
<dbReference type="InterPro" id="IPR006218">
    <property type="entry name" value="DAHP1/KDSA"/>
</dbReference>
<organism evidence="10 11">
    <name type="scientific">Candidatus Kaiserbacteria bacterium RIFCSPHIGHO2_01_FULL_55_17</name>
    <dbReference type="NCBI Taxonomy" id="1798484"/>
    <lineage>
        <taxon>Bacteria</taxon>
        <taxon>Candidatus Kaiseribacteriota</taxon>
    </lineage>
</organism>
<keyword evidence="4 8" id="KW-0028">Amino-acid biosynthesis</keyword>
<dbReference type="PANTHER" id="PTHR21225:SF12">
    <property type="entry name" value="PHOSPHO-2-DEHYDRO-3-DEOXYHEPTONATE ALDOLASE, TYROSINE-INHIBITED"/>
    <property type="match status" value="1"/>
</dbReference>
<evidence type="ECO:0000256" key="7">
    <source>
        <dbReference type="ARBA" id="ARBA00047508"/>
    </source>
</evidence>
<dbReference type="PIRSF" id="PIRSF001361">
    <property type="entry name" value="DAHP_synthase"/>
    <property type="match status" value="1"/>
</dbReference>
<dbReference type="NCBIfam" id="NF009395">
    <property type="entry name" value="PRK12755.1"/>
    <property type="match status" value="1"/>
</dbReference>
<evidence type="ECO:0000259" key="9">
    <source>
        <dbReference type="Pfam" id="PF00793"/>
    </source>
</evidence>
<dbReference type="GO" id="GO:0009423">
    <property type="term" value="P:chorismate biosynthetic process"/>
    <property type="evidence" value="ECO:0007669"/>
    <property type="project" value="UniProtKB-UniPathway"/>
</dbReference>
<reference evidence="10 11" key="1">
    <citation type="journal article" date="2016" name="Nat. Commun.">
        <title>Thousands of microbial genomes shed light on interconnected biogeochemical processes in an aquifer system.</title>
        <authorList>
            <person name="Anantharaman K."/>
            <person name="Brown C.T."/>
            <person name="Hug L.A."/>
            <person name="Sharon I."/>
            <person name="Castelle C.J."/>
            <person name="Probst A.J."/>
            <person name="Thomas B.C."/>
            <person name="Singh A."/>
            <person name="Wilkins M.J."/>
            <person name="Karaoz U."/>
            <person name="Brodie E.L."/>
            <person name="Williams K.H."/>
            <person name="Hubbard S.S."/>
            <person name="Banfield J.F."/>
        </authorList>
    </citation>
    <scope>NUCLEOTIDE SEQUENCE [LARGE SCALE GENOMIC DNA]</scope>
</reference>
<dbReference type="Pfam" id="PF00793">
    <property type="entry name" value="DAHP_synth_1"/>
    <property type="match status" value="1"/>
</dbReference>
<proteinExistence type="inferred from homology"/>
<dbReference type="Proteomes" id="UP000177958">
    <property type="component" value="Unassembled WGS sequence"/>
</dbReference>
<dbReference type="SUPFAM" id="SSF51569">
    <property type="entry name" value="Aldolase"/>
    <property type="match status" value="1"/>
</dbReference>
<keyword evidence="5 8" id="KW-0808">Transferase</keyword>
<protein>
    <recommendedName>
        <fullName evidence="8">Phospho-2-dehydro-3-deoxyheptonate aldolase</fullName>
        <ecNumber evidence="8">2.5.1.54</ecNumber>
    </recommendedName>
</protein>
<dbReference type="UniPathway" id="UPA00053">
    <property type="reaction ID" value="UER00084"/>
</dbReference>
<gene>
    <name evidence="10" type="ORF">A2853_01745</name>
</gene>
<evidence type="ECO:0000256" key="8">
    <source>
        <dbReference type="PIRNR" id="PIRNR001361"/>
    </source>
</evidence>
<dbReference type="GO" id="GO:0003849">
    <property type="term" value="F:3-deoxy-7-phosphoheptulonate synthase activity"/>
    <property type="evidence" value="ECO:0007669"/>
    <property type="project" value="UniProtKB-EC"/>
</dbReference>
<comment type="similarity">
    <text evidence="3 8">Belongs to the class-I DAHP synthase family.</text>
</comment>
<dbReference type="InterPro" id="IPR013785">
    <property type="entry name" value="Aldolase_TIM"/>
</dbReference>
<evidence type="ECO:0000256" key="1">
    <source>
        <dbReference type="ARBA" id="ARBA00003726"/>
    </source>
</evidence>
<sequence>MDLNFTIIKKLPSMESIIEAFPLSKKAEAHIEKDRKEVHDIIAGRDSRLLLIVGPCSAWPMEAVEEYAKRLKKLADAVEKHVKIVMRVYIQKPRTIKGWLGPVNQPDPYEAPDIAKGAAYCRQMMVKVVELGVPIADEAVFTHNAHGFAELLSWMAIGARSVEDQEHRIFASGSFCAVGMKNGTTGSVEVAVNGIVSAQHKHHAVWDGNQVETKGNPYAHLVLRGGGGMPNYGVEHIEEAARLFAKHRVQNPAIIIDASHDNSRLKGIKEPRQQAMVVKEALALMKVNPEIRKLVKGFMVESFLKEGNQKLEDHTQETINRDGLSVTDSCLGWESTEALVRDIAKAHAANRA</sequence>
<comment type="pathway">
    <text evidence="2 8">Metabolic intermediate biosynthesis; chorismate biosynthesis; chorismate from D-erythrose 4-phosphate and phosphoenolpyruvate: step 1/7.</text>
</comment>
<accession>A0A1F6D8C3</accession>
<dbReference type="InterPro" id="IPR006219">
    <property type="entry name" value="DAHP_synth_1"/>
</dbReference>
<dbReference type="GO" id="GO:0009073">
    <property type="term" value="P:aromatic amino acid family biosynthetic process"/>
    <property type="evidence" value="ECO:0007669"/>
    <property type="project" value="UniProtKB-KW"/>
</dbReference>
<dbReference type="AlphaFoldDB" id="A0A1F6D8C3"/>
<evidence type="ECO:0000313" key="10">
    <source>
        <dbReference type="EMBL" id="OGG57570.1"/>
    </source>
</evidence>
<dbReference type="EMBL" id="MFKX01000021">
    <property type="protein sequence ID" value="OGG57570.1"/>
    <property type="molecule type" value="Genomic_DNA"/>
</dbReference>
<dbReference type="PANTHER" id="PTHR21225">
    <property type="entry name" value="PHOSPHO-2-DEHYDRO-3-DEOXYHEPTONATE ALDOLASE DAHP SYNTHETASE"/>
    <property type="match status" value="1"/>
</dbReference>
<dbReference type="EC" id="2.5.1.54" evidence="8"/>
<evidence type="ECO:0000256" key="6">
    <source>
        <dbReference type="ARBA" id="ARBA00023141"/>
    </source>
</evidence>
<dbReference type="Gene3D" id="3.20.20.70">
    <property type="entry name" value="Aldolase class I"/>
    <property type="match status" value="1"/>
</dbReference>
<evidence type="ECO:0000256" key="3">
    <source>
        <dbReference type="ARBA" id="ARBA00007985"/>
    </source>
</evidence>
<evidence type="ECO:0000256" key="5">
    <source>
        <dbReference type="ARBA" id="ARBA00022679"/>
    </source>
</evidence>
<evidence type="ECO:0000256" key="4">
    <source>
        <dbReference type="ARBA" id="ARBA00022605"/>
    </source>
</evidence>
<evidence type="ECO:0000256" key="2">
    <source>
        <dbReference type="ARBA" id="ARBA00004688"/>
    </source>
</evidence>
<comment type="caution">
    <text evidence="10">The sequence shown here is derived from an EMBL/GenBank/DDBJ whole genome shotgun (WGS) entry which is preliminary data.</text>
</comment>
<evidence type="ECO:0000313" key="11">
    <source>
        <dbReference type="Proteomes" id="UP000177958"/>
    </source>
</evidence>
<dbReference type="GO" id="GO:0008652">
    <property type="term" value="P:amino acid biosynthetic process"/>
    <property type="evidence" value="ECO:0007669"/>
    <property type="project" value="UniProtKB-KW"/>
</dbReference>
<comment type="function">
    <text evidence="1 8">Stereospecific condensation of phosphoenolpyruvate (PEP) and D-erythrose-4-phosphate (E4P) giving rise to 3-deoxy-D-arabino-heptulosonate-7-phosphate (DAHP).</text>
</comment>
<feature type="domain" description="DAHP synthetase I/KDSA" evidence="9">
    <location>
        <begin position="35"/>
        <end position="339"/>
    </location>
</feature>
<dbReference type="GO" id="GO:0005737">
    <property type="term" value="C:cytoplasm"/>
    <property type="evidence" value="ECO:0007669"/>
    <property type="project" value="TreeGrafter"/>
</dbReference>